<dbReference type="GO" id="GO:0000166">
    <property type="term" value="F:nucleotide binding"/>
    <property type="evidence" value="ECO:0007669"/>
    <property type="project" value="InterPro"/>
</dbReference>
<dbReference type="STRING" id="1715691.TA5113_00319"/>
<dbReference type="InterPro" id="IPR036291">
    <property type="entry name" value="NAD(P)-bd_dom_sf"/>
</dbReference>
<feature type="domain" description="GFO/IDH/MocA-like oxidoreductase" evidence="2">
    <location>
        <begin position="153"/>
        <end position="258"/>
    </location>
</feature>
<accession>A0A0P1IMI8</accession>
<dbReference type="InterPro" id="IPR055170">
    <property type="entry name" value="GFO_IDH_MocA-like_dom"/>
</dbReference>
<dbReference type="InterPro" id="IPR000683">
    <property type="entry name" value="Gfo/Idh/MocA-like_OxRdtase_N"/>
</dbReference>
<organism evidence="3 4">
    <name type="scientific">Cognatishimia activa</name>
    <dbReference type="NCBI Taxonomy" id="1715691"/>
    <lineage>
        <taxon>Bacteria</taxon>
        <taxon>Pseudomonadati</taxon>
        <taxon>Pseudomonadota</taxon>
        <taxon>Alphaproteobacteria</taxon>
        <taxon>Rhodobacterales</taxon>
        <taxon>Paracoccaceae</taxon>
        <taxon>Cognatishimia</taxon>
    </lineage>
</organism>
<dbReference type="Gene3D" id="3.40.50.720">
    <property type="entry name" value="NAD(P)-binding Rossmann-like Domain"/>
    <property type="match status" value="1"/>
</dbReference>
<dbReference type="InterPro" id="IPR051450">
    <property type="entry name" value="Gfo/Idh/MocA_Oxidoreductases"/>
</dbReference>
<dbReference type="PANTHER" id="PTHR43377:SF8">
    <property type="entry name" value="BLR3664 PROTEIN"/>
    <property type="match status" value="1"/>
</dbReference>
<sequence length="385" mass="41573">MGESDSDPLSNSVHSKARTGSFGVSQTVQVAIAGVGLVGRRHADAINQLKNVNLSGVVDPSEAGRAFAEERDVPCFETLEDLFAAQSPDGVVLATPTLLHVEQGLECVRRGCPVLVEKPLATSASEAQTLVEEAEQAGVPVLVGHHRRHNPLIRKAHDIVSSGGIGEVRAVHVNCWFYKPDHYFDEAPWRKKTGAGPISVNLAHDVDLIRHLCGEVESVQAQSAPSKRGFENEDVAAAVLRFRGGAIGTITVSDSIVSPWSWELTSNEYPIYPPTPESCYLLGGSHGSLSVPDLRLWTHQNGARDWWSPIAATTVVRGGSDPLVNQMRHFAEVITHTASPLVSGREGLRTLKVLEAIQEACKSRETVKVLSRQTVETKEEVTVTG</sequence>
<dbReference type="AlphaFoldDB" id="A0A0P1IMI8"/>
<name>A0A0P1IMI8_9RHOB</name>
<keyword evidence="3" id="KW-0560">Oxidoreductase</keyword>
<dbReference type="Gene3D" id="3.30.360.10">
    <property type="entry name" value="Dihydrodipicolinate Reductase, domain 2"/>
    <property type="match status" value="1"/>
</dbReference>
<evidence type="ECO:0000259" key="1">
    <source>
        <dbReference type="Pfam" id="PF01408"/>
    </source>
</evidence>
<evidence type="ECO:0000259" key="2">
    <source>
        <dbReference type="Pfam" id="PF22725"/>
    </source>
</evidence>
<dbReference type="EC" id="1.-.-.-" evidence="3"/>
<feature type="domain" description="Gfo/Idh/MocA-like oxidoreductase N-terminal" evidence="1">
    <location>
        <begin position="29"/>
        <end position="145"/>
    </location>
</feature>
<dbReference type="Pfam" id="PF01408">
    <property type="entry name" value="GFO_IDH_MocA"/>
    <property type="match status" value="1"/>
</dbReference>
<dbReference type="SUPFAM" id="SSF51735">
    <property type="entry name" value="NAD(P)-binding Rossmann-fold domains"/>
    <property type="match status" value="1"/>
</dbReference>
<reference evidence="4" key="1">
    <citation type="submission" date="2015-09" db="EMBL/GenBank/DDBJ databases">
        <authorList>
            <person name="Rodrigo-Torres Lidia"/>
            <person name="Arahal R.David."/>
        </authorList>
    </citation>
    <scope>NUCLEOTIDE SEQUENCE [LARGE SCALE GENOMIC DNA]</scope>
    <source>
        <strain evidence="4">CECT 5114</strain>
    </source>
</reference>
<dbReference type="SUPFAM" id="SSF55347">
    <property type="entry name" value="Glyceraldehyde-3-phosphate dehydrogenase-like, C-terminal domain"/>
    <property type="match status" value="1"/>
</dbReference>
<dbReference type="Pfam" id="PF22725">
    <property type="entry name" value="GFO_IDH_MocA_C3"/>
    <property type="match status" value="1"/>
</dbReference>
<dbReference type="EMBL" id="CYUE01000002">
    <property type="protein sequence ID" value="CUK24774.1"/>
    <property type="molecule type" value="Genomic_DNA"/>
</dbReference>
<dbReference type="PANTHER" id="PTHR43377">
    <property type="entry name" value="BILIVERDIN REDUCTASE A"/>
    <property type="match status" value="1"/>
</dbReference>
<evidence type="ECO:0000313" key="4">
    <source>
        <dbReference type="Proteomes" id="UP000051184"/>
    </source>
</evidence>
<protein>
    <submittedName>
        <fullName evidence="3">Putative oxidoreductase YvaA</fullName>
        <ecNumber evidence="3">1.-.-.-</ecNumber>
    </submittedName>
</protein>
<gene>
    <name evidence="3" type="primary">yvaA</name>
    <name evidence="3" type="ORF">TA5114_00560</name>
</gene>
<dbReference type="Proteomes" id="UP000051184">
    <property type="component" value="Unassembled WGS sequence"/>
</dbReference>
<proteinExistence type="predicted"/>
<evidence type="ECO:0000313" key="3">
    <source>
        <dbReference type="EMBL" id="CUK24774.1"/>
    </source>
</evidence>
<keyword evidence="4" id="KW-1185">Reference proteome</keyword>
<dbReference type="GO" id="GO:0016491">
    <property type="term" value="F:oxidoreductase activity"/>
    <property type="evidence" value="ECO:0007669"/>
    <property type="project" value="UniProtKB-KW"/>
</dbReference>